<organism evidence="2 3">
    <name type="scientific">Vibrio vulnificus</name>
    <dbReference type="NCBI Taxonomy" id="672"/>
    <lineage>
        <taxon>Bacteria</taxon>
        <taxon>Pseudomonadati</taxon>
        <taxon>Pseudomonadota</taxon>
        <taxon>Gammaproteobacteria</taxon>
        <taxon>Vibrionales</taxon>
        <taxon>Vibrionaceae</taxon>
        <taxon>Vibrio</taxon>
    </lineage>
</organism>
<dbReference type="InterPro" id="IPR000792">
    <property type="entry name" value="Tscrpt_reg_LuxR_C"/>
</dbReference>
<sequence>MDMSQVDQIDIVKQIYSTIEKPELWQEVLVRLSEVLGSSHAFIASRSSVDHSPSRFVAHGFESGHFETYQEHFYKVDLWTQGLAQHDANQFHASHLVCNDKDFVGSEIYSDFAKPAAIRNSIGCLLAKPDSPLITEIAFMSGPDTAYYSQQQVVAANAFLPHIDHALGMSLRMQQANAAGAQDALLDVLPEAIFVCDHHAELRYLNASAQVLLSNSTLFQSSTFFSRRLSFASAQTDAQFKLGLNQSAAILGAEFDKRFYAWDAHMVYRVTLKPWFYQVVTPIGPHNVACCLVVVQACASRLKIHPQEIMSLFSLTLAEAEVTSLLCSGSLVDEIAVLRAATSNTIRQQIKACLAKTATRNQAELVAKVIRSFTLS</sequence>
<feature type="domain" description="HTH luxR-type" evidence="1">
    <location>
        <begin position="312"/>
        <end position="369"/>
    </location>
</feature>
<protein>
    <submittedName>
        <fullName evidence="2">Transcriptional regulator</fullName>
    </submittedName>
</protein>
<evidence type="ECO:0000313" key="2">
    <source>
        <dbReference type="EMBL" id="AXX61482.1"/>
    </source>
</evidence>
<dbReference type="Gene3D" id="1.10.10.10">
    <property type="entry name" value="Winged helix-like DNA-binding domain superfamily/Winged helix DNA-binding domain"/>
    <property type="match status" value="1"/>
</dbReference>
<name>A0AAN1UDI2_VIBVL</name>
<evidence type="ECO:0000313" key="3">
    <source>
        <dbReference type="Proteomes" id="UP000263418"/>
    </source>
</evidence>
<dbReference type="Proteomes" id="UP000263418">
    <property type="component" value="Chromosome 2"/>
</dbReference>
<reference evidence="2 3" key="1">
    <citation type="submission" date="2017-01" db="EMBL/GenBank/DDBJ databases">
        <title>Complete Genome Sequence of Vibrio vulnificus FORC_053.</title>
        <authorList>
            <consortium name="Food-borne Pathogen Omics Research Center"/>
            <person name="Chung H.Y."/>
            <person name="Na E.J."/>
            <person name="Song J.S."/>
            <person name="Kim H."/>
            <person name="Lee J.-H."/>
            <person name="Ryu S."/>
            <person name="Choi S.H."/>
        </authorList>
    </citation>
    <scope>NUCLEOTIDE SEQUENCE [LARGE SCALE GENOMIC DNA]</scope>
    <source>
        <strain evidence="2 3">FORC_053</strain>
    </source>
</reference>
<gene>
    <name evidence="2" type="ORF">FORC53_3143</name>
</gene>
<dbReference type="GO" id="GO:0003677">
    <property type="term" value="F:DNA binding"/>
    <property type="evidence" value="ECO:0007669"/>
    <property type="project" value="InterPro"/>
</dbReference>
<dbReference type="EMBL" id="CP019291">
    <property type="protein sequence ID" value="AXX61482.1"/>
    <property type="molecule type" value="Genomic_DNA"/>
</dbReference>
<dbReference type="SUPFAM" id="SSF46894">
    <property type="entry name" value="C-terminal effector domain of the bipartite response regulators"/>
    <property type="match status" value="1"/>
</dbReference>
<dbReference type="GO" id="GO:0006355">
    <property type="term" value="P:regulation of DNA-templated transcription"/>
    <property type="evidence" value="ECO:0007669"/>
    <property type="project" value="InterPro"/>
</dbReference>
<dbReference type="SMART" id="SM00421">
    <property type="entry name" value="HTH_LUXR"/>
    <property type="match status" value="1"/>
</dbReference>
<dbReference type="InterPro" id="IPR016032">
    <property type="entry name" value="Sig_transdc_resp-reg_C-effctor"/>
</dbReference>
<dbReference type="InterPro" id="IPR036388">
    <property type="entry name" value="WH-like_DNA-bd_sf"/>
</dbReference>
<evidence type="ECO:0000259" key="1">
    <source>
        <dbReference type="SMART" id="SM00421"/>
    </source>
</evidence>
<proteinExistence type="predicted"/>
<accession>A0AAN1UDI2</accession>
<dbReference type="AlphaFoldDB" id="A0AAN1UDI2"/>